<dbReference type="EMBL" id="GBXM01004298">
    <property type="protein sequence ID" value="JAI04280.1"/>
    <property type="molecule type" value="Transcribed_RNA"/>
</dbReference>
<protein>
    <submittedName>
        <fullName evidence="2">Uncharacterized protein</fullName>
    </submittedName>
</protein>
<proteinExistence type="predicted"/>
<reference evidence="2" key="1">
    <citation type="submission" date="2014-11" db="EMBL/GenBank/DDBJ databases">
        <authorList>
            <person name="Amaro Gonzalez C."/>
        </authorList>
    </citation>
    <scope>NUCLEOTIDE SEQUENCE</scope>
</reference>
<dbReference type="AlphaFoldDB" id="A0A0E9XNS1"/>
<feature type="signal peptide" evidence="1">
    <location>
        <begin position="1"/>
        <end position="21"/>
    </location>
</feature>
<sequence>MMNSQRLALGWLIRWLRMCRSTVAPRLSMLDTKMYSLPSAMSFSSRPELWKLA</sequence>
<feature type="chain" id="PRO_5002435127" evidence="1">
    <location>
        <begin position="22"/>
        <end position="53"/>
    </location>
</feature>
<accession>A0A0E9XNS1</accession>
<evidence type="ECO:0000313" key="2">
    <source>
        <dbReference type="EMBL" id="JAI04280.1"/>
    </source>
</evidence>
<organism evidence="2">
    <name type="scientific">Anguilla anguilla</name>
    <name type="common">European freshwater eel</name>
    <name type="synonym">Muraena anguilla</name>
    <dbReference type="NCBI Taxonomy" id="7936"/>
    <lineage>
        <taxon>Eukaryota</taxon>
        <taxon>Metazoa</taxon>
        <taxon>Chordata</taxon>
        <taxon>Craniata</taxon>
        <taxon>Vertebrata</taxon>
        <taxon>Euteleostomi</taxon>
        <taxon>Actinopterygii</taxon>
        <taxon>Neopterygii</taxon>
        <taxon>Teleostei</taxon>
        <taxon>Anguilliformes</taxon>
        <taxon>Anguillidae</taxon>
        <taxon>Anguilla</taxon>
    </lineage>
</organism>
<keyword evidence="1" id="KW-0732">Signal</keyword>
<name>A0A0E9XNS1_ANGAN</name>
<reference evidence="2" key="2">
    <citation type="journal article" date="2015" name="Fish Shellfish Immunol.">
        <title>Early steps in the European eel (Anguilla anguilla)-Vibrio vulnificus interaction in the gills: Role of the RtxA13 toxin.</title>
        <authorList>
            <person name="Callol A."/>
            <person name="Pajuelo D."/>
            <person name="Ebbesson L."/>
            <person name="Teles M."/>
            <person name="MacKenzie S."/>
            <person name="Amaro C."/>
        </authorList>
    </citation>
    <scope>NUCLEOTIDE SEQUENCE</scope>
</reference>
<evidence type="ECO:0000256" key="1">
    <source>
        <dbReference type="SAM" id="SignalP"/>
    </source>
</evidence>